<dbReference type="PROSITE" id="PS50211">
    <property type="entry name" value="DENN"/>
    <property type="match status" value="1"/>
</dbReference>
<dbReference type="GO" id="GO:0031410">
    <property type="term" value="C:cytoplasmic vesicle"/>
    <property type="evidence" value="ECO:0007669"/>
    <property type="project" value="TreeGrafter"/>
</dbReference>
<dbReference type="PANTHER" id="PTHR12296">
    <property type="entry name" value="DENN DOMAIN-CONTAINING PROTEIN 4"/>
    <property type="match status" value="1"/>
</dbReference>
<organism evidence="3 4">
    <name type="scientific">Pythium oligandrum</name>
    <name type="common">Mycoparasitic fungus</name>
    <dbReference type="NCBI Taxonomy" id="41045"/>
    <lineage>
        <taxon>Eukaryota</taxon>
        <taxon>Sar</taxon>
        <taxon>Stramenopiles</taxon>
        <taxon>Oomycota</taxon>
        <taxon>Peronosporomycetes</taxon>
        <taxon>Pythiales</taxon>
        <taxon>Pythiaceae</taxon>
        <taxon>Pythium</taxon>
    </lineage>
</organism>
<dbReference type="GO" id="GO:0032483">
    <property type="term" value="P:regulation of Rab protein signal transduction"/>
    <property type="evidence" value="ECO:0007669"/>
    <property type="project" value="TreeGrafter"/>
</dbReference>
<dbReference type="InterPro" id="IPR043153">
    <property type="entry name" value="DENN_C"/>
</dbReference>
<protein>
    <recommendedName>
        <fullName evidence="2">UDENN domain-containing protein</fullName>
    </recommendedName>
</protein>
<dbReference type="AlphaFoldDB" id="A0A8K1C4U3"/>
<dbReference type="OrthoDB" id="206724at2759"/>
<dbReference type="InterPro" id="IPR044926">
    <property type="entry name" value="RGS_subdomain_2"/>
</dbReference>
<reference evidence="3" key="1">
    <citation type="submission" date="2019-03" db="EMBL/GenBank/DDBJ databases">
        <title>Long read genome sequence of the mycoparasitic Pythium oligandrum ATCC 38472 isolated from sugarbeet rhizosphere.</title>
        <authorList>
            <person name="Gaulin E."/>
        </authorList>
    </citation>
    <scope>NUCLEOTIDE SEQUENCE</scope>
    <source>
        <strain evidence="3">ATCC 38472_TT</strain>
    </source>
</reference>
<feature type="compositionally biased region" description="Low complexity" evidence="1">
    <location>
        <begin position="43"/>
        <end position="63"/>
    </location>
</feature>
<dbReference type="Gene3D" id="3.40.50.11500">
    <property type="match status" value="1"/>
</dbReference>
<dbReference type="Proteomes" id="UP000794436">
    <property type="component" value="Unassembled WGS sequence"/>
</dbReference>
<dbReference type="PANTHER" id="PTHR12296:SF21">
    <property type="entry name" value="DENN DOMAIN-CONTAINING PROTEIN 3"/>
    <property type="match status" value="1"/>
</dbReference>
<feature type="domain" description="UDENN" evidence="2">
    <location>
        <begin position="629"/>
        <end position="1058"/>
    </location>
</feature>
<name>A0A8K1C4U3_PYTOL</name>
<evidence type="ECO:0000313" key="4">
    <source>
        <dbReference type="Proteomes" id="UP000794436"/>
    </source>
</evidence>
<evidence type="ECO:0000256" key="1">
    <source>
        <dbReference type="SAM" id="MobiDB-lite"/>
    </source>
</evidence>
<accession>A0A8K1C4U3</accession>
<evidence type="ECO:0000313" key="3">
    <source>
        <dbReference type="EMBL" id="TMW56542.1"/>
    </source>
</evidence>
<dbReference type="InterPro" id="IPR001194">
    <property type="entry name" value="cDENN_dom"/>
</dbReference>
<dbReference type="InterPro" id="IPR037516">
    <property type="entry name" value="Tripartite_DENN"/>
</dbReference>
<feature type="compositionally biased region" description="Low complexity" evidence="1">
    <location>
        <begin position="23"/>
        <end position="33"/>
    </location>
</feature>
<evidence type="ECO:0000259" key="2">
    <source>
        <dbReference type="PROSITE" id="PS50211"/>
    </source>
</evidence>
<dbReference type="SMART" id="SM00799">
    <property type="entry name" value="DENN"/>
    <property type="match status" value="1"/>
</dbReference>
<keyword evidence="4" id="KW-1185">Reference proteome</keyword>
<proteinExistence type="predicted"/>
<dbReference type="InterPro" id="IPR005112">
    <property type="entry name" value="dDENN_dom"/>
</dbReference>
<sequence length="1076" mass="121755">MSESDAFPTTVNPMLRDLEGETTTDTALQLDDLMGPSTMDAMSPASVFSSSFRSSGDSSIDTSPPLPPDSTISAEDVIRESMASARGTALYTEDFASSSRRSDSFAFSFSSRGTFRRSTVSEQMLRESELFEPERELSMSELSEVLSSSAVNVKMIPMTSIKEEEQDIKVENAKSRWAQQVKLRAQNFLFNGIGGKVSPAVPQASASKGESAFLSTATREWAAQQKAILGQLQQNEGGTSILGSAPGAAKLQKWNRWMQEYFSGQAVNGERDQSGLLSLEEVVDNPKMMRYYASWLQHASDQNKLFFLCSFEEYRQFWSTLRANYSERSGVVVPVKHSSSGSTFSKEDVLMLRTYGVKIATKYLAKGAQFHIGPDIVDSEMLRSIKRDIAAGGEDALRTFDQIVTRVKRDLMENFPEFRKTDLYVEMQRTVEREVICLEDILMNHRFANFFWIFCFPHNYHREIAFWLDVEYEFKPAYRLYVSVLKTPGRRKEAKEAAARQCRNLVRYICEKYYPGDDEMSKLDRSMSGSFARLQREQDAILAKFNLIHLELYHRFLMSRAYAEFSLYPKNADDEESMDDLRRLSGLLLSYGLRAHHWPEEASREVLRKRSLEVLQTARGYEAICGVLTFDGVAPSDEAASGTAKLRVVQHPLPQDPNPMGIERSVENFILPWCMDTENVVVHAPTCPPPVAFNFKMGDSASSSELYTACLVIYKPAPPLPPKYFDKVRLDAQSGARWVPYGVCLMSKFPLVDLLRERLAEAYEFIVELENKDRAAGKLISCDTPFQLDKKVLSNLSRSVSFEQRPPTQSSNSALSMSLPRLDHSVRLIFDTLDLSTVVQVFTAVLLECRVLFVSSHLSVLMRVCESIRALMFPLLWPHVYLPVLPRQMLQYLECPTPFIFGISKDVMGEATMNDLISEDVLLVDLDKGCIMQGEVPGDLPPSILHQLRENLQECLKPNIRHSDHVFAHRFPTQPFEFPDLAVRQVFSQTVEKLIGDFGYHRHVWTDEFSTKKTVFFDEASYLAASPLETREFRTSFIATQAFSEFMVSFHGFERHVATGKPGSKTISLGDLKGRS</sequence>
<dbReference type="InterPro" id="IPR036305">
    <property type="entry name" value="RGS_sf"/>
</dbReference>
<feature type="region of interest" description="Disordered" evidence="1">
    <location>
        <begin position="1"/>
        <end position="72"/>
    </location>
</feature>
<comment type="caution">
    <text evidence="3">The sequence shown here is derived from an EMBL/GenBank/DDBJ whole genome shotgun (WGS) entry which is preliminary data.</text>
</comment>
<dbReference type="Gene3D" id="1.10.167.10">
    <property type="entry name" value="Regulator of G-protein Signalling 4, domain 2"/>
    <property type="match status" value="1"/>
</dbReference>
<feature type="compositionally biased region" description="Polar residues" evidence="1">
    <location>
        <begin position="1"/>
        <end position="12"/>
    </location>
</feature>
<dbReference type="Pfam" id="PF02141">
    <property type="entry name" value="DENN"/>
    <property type="match status" value="1"/>
</dbReference>
<dbReference type="SUPFAM" id="SSF48097">
    <property type="entry name" value="Regulator of G-protein signaling, RGS"/>
    <property type="match status" value="1"/>
</dbReference>
<dbReference type="SMART" id="SM00801">
    <property type="entry name" value="dDENN"/>
    <property type="match status" value="1"/>
</dbReference>
<dbReference type="EMBL" id="SPLM01000145">
    <property type="protein sequence ID" value="TMW56542.1"/>
    <property type="molecule type" value="Genomic_DNA"/>
</dbReference>
<gene>
    <name evidence="3" type="ORF">Poli38472_006552</name>
</gene>
<dbReference type="InterPro" id="IPR051696">
    <property type="entry name" value="DENN_Domain_GEFs"/>
</dbReference>